<sequence>MTGKVTLVKVRLGCTTSSKGFGVKVTGFSGVNVFGV</sequence>
<organism evidence="1">
    <name type="scientific">Streptococcus dysgalactiae subsp. equisimilis</name>
    <name type="common">Streptococcus equisimilis</name>
    <dbReference type="NCBI Taxonomy" id="119602"/>
    <lineage>
        <taxon>Bacteria</taxon>
        <taxon>Bacillati</taxon>
        <taxon>Bacillota</taxon>
        <taxon>Bacilli</taxon>
        <taxon>Lactobacillales</taxon>
        <taxon>Streptococcaceae</taxon>
        <taxon>Streptococcus</taxon>
    </lineage>
</organism>
<protein>
    <submittedName>
        <fullName evidence="1">Uncharacterized protein</fullName>
    </submittedName>
</protein>
<accession>A8D818</accession>
<dbReference type="AlphaFoldDB" id="A8D818"/>
<gene>
    <name evidence="1" type="ORF">ICESde3396_51</name>
</gene>
<evidence type="ECO:0000313" key="1">
    <source>
        <dbReference type="EMBL" id="ABV55440.1"/>
    </source>
</evidence>
<name>A8D818_STREQ</name>
<proteinExistence type="predicted"/>
<reference evidence="1" key="1">
    <citation type="journal article" date="2009" name="J. Bacteriol.">
        <title>A novel integrative conjugative element mediates genetic transfer from group G Streptococcus to other {beta}-hemolytic Streptococci.</title>
        <authorList>
            <person name="Davies M.R."/>
            <person name="Shera J."/>
            <person name="Van Domselaar G.H."/>
            <person name="Sriprakash K.S."/>
            <person name="McMillan D.J."/>
        </authorList>
    </citation>
    <scope>NUCLEOTIDE SEQUENCE</scope>
    <source>
        <strain evidence="1">NS3396</strain>
    </source>
</reference>
<dbReference type="EMBL" id="EU142041">
    <property type="protein sequence ID" value="ABV55440.1"/>
    <property type="molecule type" value="Genomic_DNA"/>
</dbReference>